<dbReference type="Ensembl" id="ENSLLET00000039003.1">
    <property type="protein sequence ID" value="ENSLLEP00000037560.1"/>
    <property type="gene ID" value="ENSLLEG00000023787.1"/>
</dbReference>
<sequence length="1400" mass="158810">MHSKSSSDAKDSVKSKNKNENENVMKLGIEEKHDDYLISLQQKNRALNYINTKDPMQIKLEYLEKGFSVYLNGANTDLKKQQSIQDLPRGCLKTPKINGNECSVLPGRRHQTAPGKIQRKAWIQNSVKIKCENGSQVFVGPNPKYSEDFEIISDEDINSDQTSENKTLESNMEHGLCLQHGDVESSDSESIEEEISEAERKEVTVEGQEDAVVRNKEDKHQICITEDLQVLNFKAVSKKDVKVLSGEKKDCTNLYIPTKPVMVKNKCKRLNSSWSMSQCENYLFGPLKQHCDEVNKDVETCASIIINAVNLENEEKGRTTDIDTPAATEQRAYQVVSPPERYPGQLVSLSSKELDIGGKCVKIYKDENLEFDNILDKGCENQVFDTNTIDLQTGQIKKVTQSHHNSNRDDVAALEHNHQTHYQSLQKSCTFLDHSEGDIIPSCNQCLSNHSDVFRNLENTSSTAFHNPQPNNNMQSCQEEIPRIVAREIMNFINEEAPVSEQITYLSNRQMDVSTKITLGENNKSGDREMPMKEEQKRKAIRNVNGSMNKMPPWFASPSNPKQTVLDAKKHNIFPPKPSFGNELQSRKKTDNGVCTSNSEYYSSPKYKDQRCLSNTLSGIVCDEDFKLSNQNYKVDCLDSIQQKVKNLKDKETKRLADTCLLTTGIQGSIKPQRPRWLHDQENILMESWTSLLKFNQSHRGRISNLNFEGDIFDEFLQQQKIGKLCDTAVKDCTLNISMTAGGNSIEYEKDERSDFEIPVLPYGQHICIIIQTTWGDRHYVGLNGIEIFSSKGNPVQIAKITADPPDINILSAYGKDPRVATNLIDGVNRTQDDMHLWLTPFINGNNHFIYLEFLQPCKVAMIRIWNYNKSRIHSYRGVKDIEIHLDHEKIFKGEIAKASGTLSGGLEQFGDTILFTTDDNILQAISVYDKTFYDEFLCKVVGVDEENYTIRPKTSYNADEERPHTHAYLKEKTQEKNLFELSSLSNTFSGLFSGKSLQLNFTMTWGDQHYLGLTGLEIVGLNGQSVPLDLQVISASPPDLRILPEHHEDSRTLEKLIDGSNITCEDNHMWLIPFTPGENHVITISFERFETITGLRLWNYNKSAEDTYRGAKILHVTLDGSLISPPEGFLIRKGPGNCHFDFAQEIVFVDNVQQSINPKQTSQLNILAHGTMDYESTLMPRGFIFQLQLLTSWGDPYYIGLNGLEMYNEYGEKIILTENNIAAFPESINILDGISGDVRTPDKLIDNMNNTNDGRHMWLSPILPDMVNRVYIVFDQPITLSMIKLWNYAKTPQRGVKEFGLLVDDLLVYNGILNAVGHMRQGILPTCDPAIPYHTIIFASTSKVSEEDKRSIIKNQTEVQDVRMMNNNITVGNIQKEQTANQALRPKTCLTVKECGRRR</sequence>
<evidence type="ECO:0000259" key="2">
    <source>
        <dbReference type="Pfam" id="PF14652"/>
    </source>
</evidence>
<dbReference type="GeneTree" id="ENSGT00390000004566"/>
<feature type="region of interest" description="Disordered" evidence="1">
    <location>
        <begin position="1"/>
        <end position="23"/>
    </location>
</feature>
<feature type="domain" description="KATNIP" evidence="2">
    <location>
        <begin position="1000"/>
        <end position="1316"/>
    </location>
</feature>
<proteinExistence type="predicted"/>
<dbReference type="PANTHER" id="PTHR21534">
    <property type="entry name" value="KATANIN-INTERACTING PROTEIN"/>
    <property type="match status" value="1"/>
</dbReference>
<accession>A0A8C5WGZ7</accession>
<dbReference type="OrthoDB" id="304622at2759"/>
<reference evidence="3" key="1">
    <citation type="submission" date="2025-08" db="UniProtKB">
        <authorList>
            <consortium name="Ensembl"/>
        </authorList>
    </citation>
    <scope>IDENTIFICATION</scope>
</reference>
<evidence type="ECO:0000256" key="1">
    <source>
        <dbReference type="SAM" id="MobiDB-lite"/>
    </source>
</evidence>
<reference evidence="3" key="2">
    <citation type="submission" date="2025-09" db="UniProtKB">
        <authorList>
            <consortium name="Ensembl"/>
        </authorList>
    </citation>
    <scope>IDENTIFICATION</scope>
</reference>
<dbReference type="InterPro" id="IPR027859">
    <property type="entry name" value="KATNIP_dom"/>
</dbReference>
<evidence type="ECO:0000313" key="3">
    <source>
        <dbReference type="Ensembl" id="ENSLLEP00000037560.1"/>
    </source>
</evidence>
<dbReference type="Proteomes" id="UP000694569">
    <property type="component" value="Unplaced"/>
</dbReference>
<feature type="region of interest" description="Disordered" evidence="1">
    <location>
        <begin position="575"/>
        <end position="595"/>
    </location>
</feature>
<name>A0A8C5WGZ7_9ANUR</name>
<evidence type="ECO:0000313" key="4">
    <source>
        <dbReference type="Proteomes" id="UP000694569"/>
    </source>
</evidence>
<dbReference type="PANTHER" id="PTHR21534:SF0">
    <property type="entry name" value="KATANIN-INTERACTING PROTEIN"/>
    <property type="match status" value="1"/>
</dbReference>
<dbReference type="Pfam" id="PF14652">
    <property type="entry name" value="DUF4457"/>
    <property type="match status" value="2"/>
</dbReference>
<keyword evidence="4" id="KW-1185">Reference proteome</keyword>
<organism evidence="3 4">
    <name type="scientific">Leptobrachium leishanense</name>
    <name type="common">Leishan spiny toad</name>
    <dbReference type="NCBI Taxonomy" id="445787"/>
    <lineage>
        <taxon>Eukaryota</taxon>
        <taxon>Metazoa</taxon>
        <taxon>Chordata</taxon>
        <taxon>Craniata</taxon>
        <taxon>Vertebrata</taxon>
        <taxon>Euteleostomi</taxon>
        <taxon>Amphibia</taxon>
        <taxon>Batrachia</taxon>
        <taxon>Anura</taxon>
        <taxon>Pelobatoidea</taxon>
        <taxon>Megophryidae</taxon>
        <taxon>Leptobrachium</taxon>
    </lineage>
</organism>
<protein>
    <recommendedName>
        <fullName evidence="2">KATNIP domain-containing protein</fullName>
    </recommendedName>
</protein>
<dbReference type="InterPro" id="IPR026704">
    <property type="entry name" value="KATNIP"/>
</dbReference>
<feature type="domain" description="KATNIP" evidence="2">
    <location>
        <begin position="746"/>
        <end position="898"/>
    </location>
</feature>